<name>A0A225VU03_9STRA</name>
<feature type="compositionally biased region" description="Basic and acidic residues" evidence="1">
    <location>
        <begin position="89"/>
        <end position="98"/>
    </location>
</feature>
<dbReference type="Proteomes" id="UP000198211">
    <property type="component" value="Unassembled WGS sequence"/>
</dbReference>
<keyword evidence="3" id="KW-1185">Reference proteome</keyword>
<sequence>MCRDYRVSSRSGLAVTLTEPSVKSHVRRSIRRYEDRSPAGAHGRATRVQNSTNNTPEAEDDVEQVSEGRGESGSNVPDCLPSDNSPSDKSQDKSSSEI</sequence>
<comment type="caution">
    <text evidence="2">The sequence shown here is derived from an EMBL/GenBank/DDBJ whole genome shotgun (WGS) entry which is preliminary data.</text>
</comment>
<evidence type="ECO:0000256" key="1">
    <source>
        <dbReference type="SAM" id="MobiDB-lite"/>
    </source>
</evidence>
<accession>A0A225VU03</accession>
<protein>
    <submittedName>
        <fullName evidence="2">Uncharacterized protein</fullName>
    </submittedName>
</protein>
<reference evidence="3" key="1">
    <citation type="submission" date="2017-03" db="EMBL/GenBank/DDBJ databases">
        <title>Phytopthora megakarya and P. palmivora, two closely related causual agents of cacao black pod achieved similar genome size and gene model numbers by different mechanisms.</title>
        <authorList>
            <person name="Ali S."/>
            <person name="Shao J."/>
            <person name="Larry D.J."/>
            <person name="Kronmiller B."/>
            <person name="Shen D."/>
            <person name="Strem M.D."/>
            <person name="Melnick R.L."/>
            <person name="Guiltinan M.J."/>
            <person name="Tyler B.M."/>
            <person name="Meinhardt L.W."/>
            <person name="Bailey B.A."/>
        </authorList>
    </citation>
    <scope>NUCLEOTIDE SEQUENCE [LARGE SCALE GENOMIC DNA]</scope>
    <source>
        <strain evidence="3">zdho120</strain>
    </source>
</reference>
<evidence type="ECO:0000313" key="2">
    <source>
        <dbReference type="EMBL" id="OWZ08398.1"/>
    </source>
</evidence>
<feature type="region of interest" description="Disordered" evidence="1">
    <location>
        <begin position="19"/>
        <end position="98"/>
    </location>
</feature>
<evidence type="ECO:0000313" key="3">
    <source>
        <dbReference type="Proteomes" id="UP000198211"/>
    </source>
</evidence>
<organism evidence="2 3">
    <name type="scientific">Phytophthora megakarya</name>
    <dbReference type="NCBI Taxonomy" id="4795"/>
    <lineage>
        <taxon>Eukaryota</taxon>
        <taxon>Sar</taxon>
        <taxon>Stramenopiles</taxon>
        <taxon>Oomycota</taxon>
        <taxon>Peronosporomycetes</taxon>
        <taxon>Peronosporales</taxon>
        <taxon>Peronosporaceae</taxon>
        <taxon>Phytophthora</taxon>
    </lineage>
</organism>
<dbReference type="AlphaFoldDB" id="A0A225VU03"/>
<feature type="compositionally biased region" description="Polar residues" evidence="1">
    <location>
        <begin position="47"/>
        <end position="56"/>
    </location>
</feature>
<proteinExistence type="predicted"/>
<gene>
    <name evidence="2" type="ORF">PHMEG_00019071</name>
</gene>
<dbReference type="EMBL" id="NBNE01003169">
    <property type="protein sequence ID" value="OWZ08398.1"/>
    <property type="molecule type" value="Genomic_DNA"/>
</dbReference>